<proteinExistence type="predicted"/>
<dbReference type="EMBL" id="AAXU02000001">
    <property type="protein sequence ID" value="EAZ79415.1"/>
    <property type="molecule type" value="Genomic_DNA"/>
</dbReference>
<dbReference type="Gene3D" id="2.180.10.10">
    <property type="entry name" value="RHS repeat-associated core"/>
    <property type="match status" value="1"/>
</dbReference>
<dbReference type="AlphaFoldDB" id="A3I211"/>
<dbReference type="STRING" id="388413.ALPR1_04213"/>
<comment type="caution">
    <text evidence="1">The sequence shown here is derived from an EMBL/GenBank/DDBJ whole genome shotgun (WGS) entry which is preliminary data.</text>
</comment>
<protein>
    <submittedName>
        <fullName evidence="1">Rhs family protein</fullName>
    </submittedName>
</protein>
<dbReference type="RefSeq" id="WP_008198585.1">
    <property type="nucleotide sequence ID" value="NZ_CM001023.1"/>
</dbReference>
<accession>A3I211</accession>
<organism evidence="1 2">
    <name type="scientific">Algoriphagus machipongonensis</name>
    <dbReference type="NCBI Taxonomy" id="388413"/>
    <lineage>
        <taxon>Bacteria</taxon>
        <taxon>Pseudomonadati</taxon>
        <taxon>Bacteroidota</taxon>
        <taxon>Cytophagia</taxon>
        <taxon>Cytophagales</taxon>
        <taxon>Cyclobacteriaceae</taxon>
        <taxon>Algoriphagus</taxon>
    </lineage>
</organism>
<evidence type="ECO:0000313" key="1">
    <source>
        <dbReference type="EMBL" id="EAZ79415.1"/>
    </source>
</evidence>
<name>A3I211_9BACT</name>
<dbReference type="PROSITE" id="PS51257">
    <property type="entry name" value="PROKAR_LIPOPROTEIN"/>
    <property type="match status" value="1"/>
</dbReference>
<evidence type="ECO:0000313" key="2">
    <source>
        <dbReference type="Proteomes" id="UP000003919"/>
    </source>
</evidence>
<gene>
    <name evidence="1" type="ORF">ALPR1_04213</name>
</gene>
<keyword evidence="2" id="KW-1185">Reference proteome</keyword>
<dbReference type="Proteomes" id="UP000003919">
    <property type="component" value="Unassembled WGS sequence"/>
</dbReference>
<dbReference type="OrthoDB" id="823813at2"/>
<sequence>MKNHLFLIVVLIGLSLGCTSVISENDQLIDSKLDLNAFLSEVSLPPLDKPIKESVYQFDNHLYEIHKFYDSFGKELLNIYTDISGLDTTIITTYEYNVNDLSRKTEFYLKDNQEEIHYFDYLYDDSQKLIQIKRDDKNFELYDYDSLNQVESIILGGNLQLADVYEFTYKSDGKIDTQTLKSLNGGDSPLRYWVYFYDEEGKLLSKQIPEKPSNELREIFVYLYDNNNRLKEIKEFYPEYDFSLWGKSVFTYSSGILNN</sequence>
<dbReference type="HOGENOM" id="CLU_1072141_0_0_10"/>
<reference evidence="1 2" key="1">
    <citation type="journal article" date="2011" name="J. Bacteriol.">
        <title>Complete genome sequence of Algoriphagus sp. PR1, bacterial prey of a colony-forming choanoflagellate.</title>
        <authorList>
            <person name="Alegado R.A."/>
            <person name="Ferriera S."/>
            <person name="Nusbaum C."/>
            <person name="Young S.K."/>
            <person name="Zeng Q."/>
            <person name="Imamovic A."/>
            <person name="Fairclough S.R."/>
            <person name="King N."/>
        </authorList>
    </citation>
    <scope>NUCLEOTIDE SEQUENCE [LARGE SCALE GENOMIC DNA]</scope>
    <source>
        <strain evidence="1 2">PR1</strain>
    </source>
</reference>